<evidence type="ECO:0000256" key="1">
    <source>
        <dbReference type="SAM" id="MobiDB-lite"/>
    </source>
</evidence>
<protein>
    <recommendedName>
        <fullName evidence="4">Guanylate cyclase domain-containing protein</fullName>
    </recommendedName>
</protein>
<reference evidence="2 3" key="1">
    <citation type="submission" date="2018-08" db="EMBL/GenBank/DDBJ databases">
        <title>Genomic Encyclopedia of Archaeal and Bacterial Type Strains, Phase II (KMG-II): from individual species to whole genera.</title>
        <authorList>
            <person name="Goeker M."/>
        </authorList>
    </citation>
    <scope>NUCLEOTIDE SEQUENCE [LARGE SCALE GENOMIC DNA]</scope>
    <source>
        <strain evidence="2 3">DSM 45791</strain>
    </source>
</reference>
<gene>
    <name evidence="2" type="ORF">BCF44_106183</name>
</gene>
<dbReference type="AlphaFoldDB" id="A0A3E0HKN0"/>
<proteinExistence type="predicted"/>
<evidence type="ECO:0008006" key="4">
    <source>
        <dbReference type="Google" id="ProtNLM"/>
    </source>
</evidence>
<keyword evidence="3" id="KW-1185">Reference proteome</keyword>
<dbReference type="RefSeq" id="WP_116175675.1">
    <property type="nucleotide sequence ID" value="NZ_CP144375.1"/>
</dbReference>
<accession>A0A3E0HKN0</accession>
<dbReference type="Proteomes" id="UP000256269">
    <property type="component" value="Unassembled WGS sequence"/>
</dbReference>
<name>A0A3E0HKN0_9PSEU</name>
<evidence type="ECO:0000313" key="2">
    <source>
        <dbReference type="EMBL" id="REH47019.1"/>
    </source>
</evidence>
<feature type="region of interest" description="Disordered" evidence="1">
    <location>
        <begin position="263"/>
        <end position="308"/>
    </location>
</feature>
<dbReference type="EMBL" id="QUNO01000006">
    <property type="protein sequence ID" value="REH47019.1"/>
    <property type="molecule type" value="Genomic_DNA"/>
</dbReference>
<sequence length="308" mass="32183">MTETGLMAHGEQPAQLPPYCAILVVDVKDFSGRRGRDHAALTDAIPGILRQAFQRAGLAEMWSEAVFGRSTGDGYAMGLRSALLPFLINPFLPALQEEIAYRNGVDAQSQPLRMRVTIHVGPVTSTGADLLSEGSGEARVVAHRLIDAPAVRDLLSRCGPVTCVAAIVSARAYEDAVVSGYAADDPSLYVPAPVEVKSFQGTAYLRVPAPSGDLLASGFRVAGPEPDITASVPPAAEVPGSFRVGGVGDISGSNNMTITDPRGPVHTGSGAQHVGPKFSGDRVNYVDGANSGTMGNGDNPPRRRSSPR</sequence>
<organism evidence="2 3">
    <name type="scientific">Kutzneria buriramensis</name>
    <dbReference type="NCBI Taxonomy" id="1045776"/>
    <lineage>
        <taxon>Bacteria</taxon>
        <taxon>Bacillati</taxon>
        <taxon>Actinomycetota</taxon>
        <taxon>Actinomycetes</taxon>
        <taxon>Pseudonocardiales</taxon>
        <taxon>Pseudonocardiaceae</taxon>
        <taxon>Kutzneria</taxon>
    </lineage>
</organism>
<comment type="caution">
    <text evidence="2">The sequence shown here is derived from an EMBL/GenBank/DDBJ whole genome shotgun (WGS) entry which is preliminary data.</text>
</comment>
<dbReference type="OrthoDB" id="3424167at2"/>
<evidence type="ECO:0000313" key="3">
    <source>
        <dbReference type="Proteomes" id="UP000256269"/>
    </source>
</evidence>